<evidence type="ECO:0000256" key="1">
    <source>
        <dbReference type="SAM" id="Phobius"/>
    </source>
</evidence>
<keyword evidence="1" id="KW-1133">Transmembrane helix</keyword>
<gene>
    <name evidence="2" type="ORF">ACFOGP_14120</name>
</gene>
<sequence>MSDDRQGGSDPSFEDLGAEARRLAEAASRFAQQASRFGQARGREFAGAARDAFDEGSDMAGRAVQKNPLLALAAATGMGLILGLARRR</sequence>
<dbReference type="RefSeq" id="WP_275631125.1">
    <property type="nucleotide sequence ID" value="NZ_JARGYD010000001.1"/>
</dbReference>
<reference evidence="3" key="1">
    <citation type="journal article" date="2019" name="Int. J. Syst. Evol. Microbiol.">
        <title>The Global Catalogue of Microorganisms (GCM) 10K type strain sequencing project: providing services to taxonomists for standard genome sequencing and annotation.</title>
        <authorList>
            <consortium name="The Broad Institute Genomics Platform"/>
            <consortium name="The Broad Institute Genome Sequencing Center for Infectious Disease"/>
            <person name="Wu L."/>
            <person name="Ma J."/>
        </authorList>
    </citation>
    <scope>NUCLEOTIDE SEQUENCE [LARGE SCALE GENOMIC DNA]</scope>
    <source>
        <strain evidence="3">KCTC 52366</strain>
    </source>
</reference>
<evidence type="ECO:0008006" key="4">
    <source>
        <dbReference type="Google" id="ProtNLM"/>
    </source>
</evidence>
<proteinExistence type="predicted"/>
<evidence type="ECO:0000313" key="2">
    <source>
        <dbReference type="EMBL" id="MFC3143853.1"/>
    </source>
</evidence>
<protein>
    <recommendedName>
        <fullName evidence="4">ElaB/YqjD/DUF883 family membrane-anchored ribosome-binding protein</fullName>
    </recommendedName>
</protein>
<keyword evidence="1" id="KW-0472">Membrane</keyword>
<dbReference type="EMBL" id="JBHRTB010000010">
    <property type="protein sequence ID" value="MFC3143853.1"/>
    <property type="molecule type" value="Genomic_DNA"/>
</dbReference>
<keyword evidence="3" id="KW-1185">Reference proteome</keyword>
<organism evidence="2 3">
    <name type="scientific">Psychromarinibacter halotolerans</name>
    <dbReference type="NCBI Taxonomy" id="1775175"/>
    <lineage>
        <taxon>Bacteria</taxon>
        <taxon>Pseudomonadati</taxon>
        <taxon>Pseudomonadota</taxon>
        <taxon>Alphaproteobacteria</taxon>
        <taxon>Rhodobacterales</taxon>
        <taxon>Paracoccaceae</taxon>
        <taxon>Psychromarinibacter</taxon>
    </lineage>
</organism>
<feature type="transmembrane region" description="Helical" evidence="1">
    <location>
        <begin position="68"/>
        <end position="85"/>
    </location>
</feature>
<accession>A0ABV7GQF7</accession>
<name>A0ABV7GQF7_9RHOB</name>
<dbReference type="Proteomes" id="UP001595632">
    <property type="component" value="Unassembled WGS sequence"/>
</dbReference>
<keyword evidence="1" id="KW-0812">Transmembrane</keyword>
<comment type="caution">
    <text evidence="2">The sequence shown here is derived from an EMBL/GenBank/DDBJ whole genome shotgun (WGS) entry which is preliminary data.</text>
</comment>
<evidence type="ECO:0000313" key="3">
    <source>
        <dbReference type="Proteomes" id="UP001595632"/>
    </source>
</evidence>